<sequence>MKSKNIKIPRFNTYDREFKQKVILYAEQQSTREAQRKYGIPESNVRRWRRLRDTIFAKDTTPAVSIIKKKDKKKKHSKNSKKSNKKFAYQIENVMLQDYEFNNDSSSLDSVPLTQRIASTSSSMTPTNPVEQQLHSQPLSPTKLKVTRQATAKTPKFQPIAPKPTENITIPPASEEVCLRWNSHHNNMQTSFPYLLKREQFVDVTLVAEGQMIKCHRVILSSCSSYFEKILESIDHHQHPVIFLKDIPYWVLKSLTEFMYVGEVNIVQTKLQELLEAAEILKIKGLAGKSTTQNTTAHKTVSEIPKLFEKTSRPSHPPVLEPQVKPVPKPLIVKRVTDEDNRRTTTTPAYVKPAVLPLEQLPITDPLALLEPTYQEETRRQEELPAVVKQREHIKTIPKRTIGKKLRKRKGPEIDESHIPLRMRRGTRSRPNVKIPRYYHNFETPVESDPLIDTTSIKSEPIDEDFEPEVQARSPTPPPRTIRRIVRTAENNEDVLITGIEADRVMLMTNNVETSREKTIVPFVITSQAEETAKEKGLQDEDPDIIVEVEERTVSDDDDDDDDEGGILEIDERDQDGTIMEEKPTSDNQEDEHVLNEECEDGTRDAGIDIEETVVQNMDTSAKNDNKKQEEENKQIANLQITDIVSLNEEDNSKDVVDKVELLEEVVNKE</sequence>
<dbReference type="OrthoDB" id="3066195at2759"/>
<evidence type="ECO:0000256" key="6">
    <source>
        <dbReference type="ARBA" id="ARBA00023163"/>
    </source>
</evidence>
<dbReference type="GO" id="GO:0007526">
    <property type="term" value="P:larval somatic muscle development"/>
    <property type="evidence" value="ECO:0007669"/>
    <property type="project" value="UniProtKB-ARBA"/>
</dbReference>
<evidence type="ECO:0000313" key="12">
    <source>
        <dbReference type="RefSeq" id="XP_025830993.1"/>
    </source>
</evidence>
<dbReference type="GO" id="GO:0007464">
    <property type="term" value="P:R3/R4 cell fate commitment"/>
    <property type="evidence" value="ECO:0007669"/>
    <property type="project" value="UniProtKB-ARBA"/>
</dbReference>
<dbReference type="RefSeq" id="XP_025833516.1">
    <property type="nucleotide sequence ID" value="XM_025977731.1"/>
</dbReference>
<keyword evidence="3" id="KW-0221">Differentiation</keyword>
<reference evidence="12 13" key="1">
    <citation type="submission" date="2025-04" db="UniProtKB">
        <authorList>
            <consortium name="RefSeq"/>
        </authorList>
    </citation>
    <scope>IDENTIFICATION</scope>
    <source>
        <tissue evidence="12 13">Entire body</tissue>
    </source>
</reference>
<protein>
    <submittedName>
        <fullName evidence="12 13">Uncharacterized protein LOC108735824 isoform X1</fullName>
    </submittedName>
    <submittedName>
        <fullName evidence="14 15">Uncharacterized protein LOC108743322 isoform X1</fullName>
    </submittedName>
</protein>
<dbReference type="GO" id="GO:0048813">
    <property type="term" value="P:dendrite morphogenesis"/>
    <property type="evidence" value="ECO:0007669"/>
    <property type="project" value="UniProtKB-ARBA"/>
</dbReference>
<feature type="region of interest" description="Disordered" evidence="9">
    <location>
        <begin position="550"/>
        <end position="607"/>
    </location>
</feature>
<comment type="subcellular location">
    <subcellularLocation>
        <location evidence="1">Nucleus</location>
    </subcellularLocation>
</comment>
<evidence type="ECO:0000256" key="1">
    <source>
        <dbReference type="ARBA" id="ARBA00004123"/>
    </source>
</evidence>
<name>A0A7F5RC11_AGRPL</name>
<evidence type="ECO:0000313" key="13">
    <source>
        <dbReference type="RefSeq" id="XP_025830994.1"/>
    </source>
</evidence>
<evidence type="ECO:0000259" key="10">
    <source>
        <dbReference type="PROSITE" id="PS50097"/>
    </source>
</evidence>
<evidence type="ECO:0000256" key="5">
    <source>
        <dbReference type="ARBA" id="ARBA00023015"/>
    </source>
</evidence>
<dbReference type="PROSITE" id="PS50097">
    <property type="entry name" value="BTB"/>
    <property type="match status" value="1"/>
</dbReference>
<organism evidence="11 16">
    <name type="scientific">Agrilus planipennis</name>
    <name type="common">Emerald ash borer</name>
    <name type="synonym">Agrilus marcopoli</name>
    <dbReference type="NCBI Taxonomy" id="224129"/>
    <lineage>
        <taxon>Eukaryota</taxon>
        <taxon>Metazoa</taxon>
        <taxon>Ecdysozoa</taxon>
        <taxon>Arthropoda</taxon>
        <taxon>Hexapoda</taxon>
        <taxon>Insecta</taxon>
        <taxon>Pterygota</taxon>
        <taxon>Neoptera</taxon>
        <taxon>Endopterygota</taxon>
        <taxon>Coleoptera</taxon>
        <taxon>Polyphaga</taxon>
        <taxon>Elateriformia</taxon>
        <taxon>Buprestoidea</taxon>
        <taxon>Buprestidae</taxon>
        <taxon>Agrilinae</taxon>
        <taxon>Agrilus</taxon>
    </lineage>
</organism>
<evidence type="ECO:0000313" key="19">
    <source>
        <dbReference type="RefSeq" id="XP_025833517.1"/>
    </source>
</evidence>
<feature type="region of interest" description="Disordered" evidence="9">
    <location>
        <begin position="120"/>
        <end position="141"/>
    </location>
</feature>
<dbReference type="RefSeq" id="XP_025833517.1">
    <property type="nucleotide sequence ID" value="XM_025977732.1"/>
</dbReference>
<evidence type="ECO:0000256" key="4">
    <source>
        <dbReference type="ARBA" id="ARBA00022902"/>
    </source>
</evidence>
<dbReference type="GO" id="GO:0008406">
    <property type="term" value="P:gonad development"/>
    <property type="evidence" value="ECO:0007669"/>
    <property type="project" value="UniProtKB-ARBA"/>
</dbReference>
<dbReference type="CDD" id="cd18315">
    <property type="entry name" value="BTB_POZ_BAB-like"/>
    <property type="match status" value="1"/>
</dbReference>
<dbReference type="Proteomes" id="UP000192223">
    <property type="component" value="Unplaced"/>
</dbReference>
<dbReference type="RefSeq" id="XP_025833515.1">
    <property type="nucleotide sequence ID" value="XM_025977730.1"/>
</dbReference>
<proteinExistence type="predicted"/>
<dbReference type="Pfam" id="PF00651">
    <property type="entry name" value="BTB"/>
    <property type="match status" value="1"/>
</dbReference>
<dbReference type="Gene3D" id="3.30.710.10">
    <property type="entry name" value="Potassium Channel Kv1.1, Chain A"/>
    <property type="match status" value="1"/>
</dbReference>
<dbReference type="RefSeq" id="XP_025830994.1">
    <property type="nucleotide sequence ID" value="XM_025975209.1"/>
</dbReference>
<evidence type="ECO:0000313" key="18">
    <source>
        <dbReference type="RefSeq" id="XP_025833516.1"/>
    </source>
</evidence>
<dbReference type="RefSeq" id="XP_025833514.1">
    <property type="nucleotide sequence ID" value="XM_025977729.1"/>
</dbReference>
<evidence type="ECO:0000313" key="14">
    <source>
        <dbReference type="RefSeq" id="XP_025833512.1"/>
    </source>
</evidence>
<dbReference type="GO" id="GO:0016199">
    <property type="term" value="P:axon midline choice point recognition"/>
    <property type="evidence" value="ECO:0007669"/>
    <property type="project" value="UniProtKB-ARBA"/>
</dbReference>
<dbReference type="GO" id="GO:0005634">
    <property type="term" value="C:nucleus"/>
    <property type="evidence" value="ECO:0007669"/>
    <property type="project" value="UniProtKB-SubCell"/>
</dbReference>
<dbReference type="InterPro" id="IPR000210">
    <property type="entry name" value="BTB/POZ_dom"/>
</dbReference>
<dbReference type="PANTHER" id="PTHR23110">
    <property type="entry name" value="BTB DOMAIN TRANSCRIPTION FACTOR"/>
    <property type="match status" value="1"/>
</dbReference>
<dbReference type="GO" id="GO:0045467">
    <property type="term" value="P:R7 cell development"/>
    <property type="evidence" value="ECO:0007669"/>
    <property type="project" value="UniProtKB-ARBA"/>
</dbReference>
<feature type="compositionally biased region" description="Acidic residues" evidence="9">
    <location>
        <begin position="556"/>
        <end position="574"/>
    </location>
</feature>
<comment type="function">
    <text evidence="8">Putative transcription factor required for axon growth and guidance in the central and peripheral nervous systems. Repels CNS axons away from the midline by promoting the expression of the midline repellent sli and its receptor robo.</text>
</comment>
<accession>A0A7F5RC11</accession>
<evidence type="ECO:0000256" key="7">
    <source>
        <dbReference type="ARBA" id="ARBA00023242"/>
    </source>
</evidence>
<keyword evidence="7" id="KW-0539">Nucleus</keyword>
<feature type="compositionally biased region" description="Polar residues" evidence="9">
    <location>
        <begin position="120"/>
        <end position="140"/>
    </location>
</feature>
<dbReference type="AlphaFoldDB" id="A0A7F5RC11"/>
<dbReference type="KEGG" id="apln:108743322"/>
<feature type="domain" description="BTB" evidence="10">
    <location>
        <begin position="202"/>
        <end position="268"/>
    </location>
</feature>
<keyword evidence="5" id="KW-0805">Transcription regulation</keyword>
<evidence type="ECO:0000256" key="9">
    <source>
        <dbReference type="SAM" id="MobiDB-lite"/>
    </source>
</evidence>
<keyword evidence="2" id="KW-0217">Developmental protein</keyword>
<dbReference type="RefSeq" id="XP_025830993.1">
    <property type="nucleotide sequence ID" value="XM_025975208.1"/>
</dbReference>
<dbReference type="GO" id="GO:0006357">
    <property type="term" value="P:regulation of transcription by RNA polymerase II"/>
    <property type="evidence" value="ECO:0007669"/>
    <property type="project" value="TreeGrafter"/>
</dbReference>
<dbReference type="KEGG" id="apln:108735824"/>
<evidence type="ECO:0000313" key="11">
    <source>
        <dbReference type="Proteomes" id="UP000192223"/>
    </source>
</evidence>
<evidence type="ECO:0000313" key="17">
    <source>
        <dbReference type="RefSeq" id="XP_025833515.1"/>
    </source>
</evidence>
<evidence type="ECO:0000313" key="16">
    <source>
        <dbReference type="RefSeq" id="XP_025833514.1"/>
    </source>
</evidence>
<dbReference type="InterPro" id="IPR011333">
    <property type="entry name" value="SKP1/BTB/POZ_sf"/>
</dbReference>
<keyword evidence="11" id="KW-1185">Reference proteome</keyword>
<dbReference type="GO" id="GO:0045476">
    <property type="term" value="P:nurse cell apoptotic process"/>
    <property type="evidence" value="ECO:0007669"/>
    <property type="project" value="UniProtKB-ARBA"/>
</dbReference>
<evidence type="ECO:0000313" key="15">
    <source>
        <dbReference type="RefSeq" id="XP_025833513.1"/>
    </source>
</evidence>
<dbReference type="GeneID" id="108743322"/>
<evidence type="ECO:0000256" key="3">
    <source>
        <dbReference type="ARBA" id="ARBA00022782"/>
    </source>
</evidence>
<dbReference type="RefSeq" id="XP_025833512.1">
    <property type="nucleotide sequence ID" value="XM_025977727.1"/>
</dbReference>
<keyword evidence="6" id="KW-0804">Transcription</keyword>
<gene>
    <name evidence="14 15 16 17 18 19" type="primary">LOC108743322</name>
    <name evidence="12 13" type="synonym">LOC108735824</name>
</gene>
<evidence type="ECO:0000256" key="8">
    <source>
        <dbReference type="ARBA" id="ARBA00037382"/>
    </source>
</evidence>
<dbReference type="SMART" id="SM00225">
    <property type="entry name" value="BTB"/>
    <property type="match status" value="1"/>
</dbReference>
<dbReference type="GO" id="GO:0035167">
    <property type="term" value="P:larval lymph gland hemopoiesis"/>
    <property type="evidence" value="ECO:0007669"/>
    <property type="project" value="UniProtKB-ARBA"/>
</dbReference>
<dbReference type="RefSeq" id="XP_025833513.1">
    <property type="nucleotide sequence ID" value="XM_025977728.1"/>
</dbReference>
<keyword evidence="4" id="KW-0524">Neurogenesis</keyword>
<dbReference type="InterPro" id="IPR051095">
    <property type="entry name" value="Dros_DevTransReg"/>
</dbReference>
<evidence type="ECO:0000256" key="2">
    <source>
        <dbReference type="ARBA" id="ARBA00022473"/>
    </source>
</evidence>
<feature type="compositionally biased region" description="Basic and acidic residues" evidence="9">
    <location>
        <begin position="580"/>
        <end position="607"/>
    </location>
</feature>
<dbReference type="PANTHER" id="PTHR23110:SF111">
    <property type="entry name" value="LONGITUDINALS LACKING PROTEIN, ISOFORMS F_I_K_T"/>
    <property type="match status" value="1"/>
</dbReference>
<dbReference type="SUPFAM" id="SSF54695">
    <property type="entry name" value="POZ domain"/>
    <property type="match status" value="1"/>
</dbReference>